<reference evidence="4" key="1">
    <citation type="submission" date="2021-02" db="EMBL/GenBank/DDBJ databases">
        <authorList>
            <person name="Nowell W R."/>
        </authorList>
    </citation>
    <scope>NUCLEOTIDE SEQUENCE</scope>
</reference>
<name>A0A8S3JNQ4_9BILA</name>
<keyword evidence="2" id="KW-0342">GTP-binding</keyword>
<gene>
    <name evidence="4" type="ORF">GIL414_LOCUS84443</name>
</gene>
<accession>A0A8S3JNQ4</accession>
<evidence type="ECO:0000259" key="3">
    <source>
        <dbReference type="Pfam" id="PF03144"/>
    </source>
</evidence>
<feature type="non-terminal residue" evidence="4">
    <location>
        <position position="1"/>
    </location>
</feature>
<feature type="non-terminal residue" evidence="4">
    <location>
        <position position="109"/>
    </location>
</feature>
<sequence length="109" mass="11970">VKAIGGLGTTIDVVLVNGHLRVGDTIIVAGQEGPIVTQVRGLLMPEPNRELRVRNQYQNYKVIKAARGIKIAARDLEKSMAGLPLFVGRTDDEVDYFKNEIQTILKTAL</sequence>
<evidence type="ECO:0000256" key="2">
    <source>
        <dbReference type="ARBA" id="ARBA00023134"/>
    </source>
</evidence>
<dbReference type="EMBL" id="CAJOBJ010366332">
    <property type="protein sequence ID" value="CAF5221221.1"/>
    <property type="molecule type" value="Genomic_DNA"/>
</dbReference>
<proteinExistence type="predicted"/>
<dbReference type="PANTHER" id="PTHR43381:SF4">
    <property type="entry name" value="EUKARYOTIC TRANSLATION INITIATION FACTOR 5B"/>
    <property type="match status" value="1"/>
</dbReference>
<dbReference type="SUPFAM" id="SSF50447">
    <property type="entry name" value="Translation proteins"/>
    <property type="match status" value="1"/>
</dbReference>
<dbReference type="Proteomes" id="UP000681720">
    <property type="component" value="Unassembled WGS sequence"/>
</dbReference>
<protein>
    <recommendedName>
        <fullName evidence="3">Translation elongation factor EFTu-like domain-containing protein</fullName>
    </recommendedName>
</protein>
<dbReference type="AlphaFoldDB" id="A0A8S3JNQ4"/>
<dbReference type="GO" id="GO:0005525">
    <property type="term" value="F:GTP binding"/>
    <property type="evidence" value="ECO:0007669"/>
    <property type="project" value="UniProtKB-KW"/>
</dbReference>
<dbReference type="GO" id="GO:0003743">
    <property type="term" value="F:translation initiation factor activity"/>
    <property type="evidence" value="ECO:0007669"/>
    <property type="project" value="TreeGrafter"/>
</dbReference>
<organism evidence="4 5">
    <name type="scientific">Rotaria magnacalcarata</name>
    <dbReference type="NCBI Taxonomy" id="392030"/>
    <lineage>
        <taxon>Eukaryota</taxon>
        <taxon>Metazoa</taxon>
        <taxon>Spiralia</taxon>
        <taxon>Gnathifera</taxon>
        <taxon>Rotifera</taxon>
        <taxon>Eurotatoria</taxon>
        <taxon>Bdelloidea</taxon>
        <taxon>Philodinida</taxon>
        <taxon>Philodinidae</taxon>
        <taxon>Rotaria</taxon>
    </lineage>
</organism>
<keyword evidence="1" id="KW-0547">Nucleotide-binding</keyword>
<dbReference type="PANTHER" id="PTHR43381">
    <property type="entry name" value="TRANSLATION INITIATION FACTOR IF-2-RELATED"/>
    <property type="match status" value="1"/>
</dbReference>
<dbReference type="FunFam" id="2.40.30.10:FF:000013">
    <property type="entry name" value="eukaryotic translation initiation factor 5B"/>
    <property type="match status" value="1"/>
</dbReference>
<evidence type="ECO:0000313" key="5">
    <source>
        <dbReference type="Proteomes" id="UP000681720"/>
    </source>
</evidence>
<dbReference type="InterPro" id="IPR004161">
    <property type="entry name" value="EFTu-like_2"/>
</dbReference>
<comment type="caution">
    <text evidence="4">The sequence shown here is derived from an EMBL/GenBank/DDBJ whole genome shotgun (WGS) entry which is preliminary data.</text>
</comment>
<dbReference type="GO" id="GO:0005739">
    <property type="term" value="C:mitochondrion"/>
    <property type="evidence" value="ECO:0007669"/>
    <property type="project" value="TreeGrafter"/>
</dbReference>
<dbReference type="CDD" id="cd03703">
    <property type="entry name" value="aeIF5B_II"/>
    <property type="match status" value="1"/>
</dbReference>
<feature type="domain" description="Translation elongation factor EFTu-like" evidence="3">
    <location>
        <begin position="8"/>
        <end position="82"/>
    </location>
</feature>
<evidence type="ECO:0000313" key="4">
    <source>
        <dbReference type="EMBL" id="CAF5221221.1"/>
    </source>
</evidence>
<evidence type="ECO:0000256" key="1">
    <source>
        <dbReference type="ARBA" id="ARBA00022741"/>
    </source>
</evidence>
<dbReference type="InterPro" id="IPR015760">
    <property type="entry name" value="TIF_IF2"/>
</dbReference>
<dbReference type="Pfam" id="PF03144">
    <property type="entry name" value="GTP_EFTU_D2"/>
    <property type="match status" value="1"/>
</dbReference>
<dbReference type="InterPro" id="IPR009000">
    <property type="entry name" value="Transl_B-barrel_sf"/>
</dbReference>
<dbReference type="Gene3D" id="2.40.30.10">
    <property type="entry name" value="Translation factors"/>
    <property type="match status" value="1"/>
</dbReference>